<evidence type="ECO:0008006" key="5">
    <source>
        <dbReference type="Google" id="ProtNLM"/>
    </source>
</evidence>
<evidence type="ECO:0000256" key="1">
    <source>
        <dbReference type="SAM" id="MobiDB-lite"/>
    </source>
</evidence>
<gene>
    <name evidence="3" type="ORF">PV662_28860</name>
</gene>
<feature type="compositionally biased region" description="Basic and acidic residues" evidence="1">
    <location>
        <begin position="79"/>
        <end position="102"/>
    </location>
</feature>
<keyword evidence="4" id="KW-1185">Reference proteome</keyword>
<dbReference type="RefSeq" id="WP_244172469.1">
    <property type="nucleotide sequence ID" value="NZ_JARAUR010000528.1"/>
</dbReference>
<evidence type="ECO:0000313" key="3">
    <source>
        <dbReference type="EMBL" id="MDX3703697.1"/>
    </source>
</evidence>
<name>A0ABU4NNM5_9ACTN</name>
<organism evidence="3 4">
    <name type="scientific">Streptomyces europaeiscabiei</name>
    <dbReference type="NCBI Taxonomy" id="146819"/>
    <lineage>
        <taxon>Bacteria</taxon>
        <taxon>Bacillati</taxon>
        <taxon>Actinomycetota</taxon>
        <taxon>Actinomycetes</taxon>
        <taxon>Kitasatosporales</taxon>
        <taxon>Streptomycetaceae</taxon>
        <taxon>Streptomyces</taxon>
    </lineage>
</organism>
<keyword evidence="2" id="KW-0732">Signal</keyword>
<feature type="compositionally biased region" description="Low complexity" evidence="1">
    <location>
        <begin position="58"/>
        <end position="78"/>
    </location>
</feature>
<evidence type="ECO:0000313" key="4">
    <source>
        <dbReference type="Proteomes" id="UP001271274"/>
    </source>
</evidence>
<comment type="caution">
    <text evidence="3">The sequence shown here is derived from an EMBL/GenBank/DDBJ whole genome shotgun (WGS) entry which is preliminary data.</text>
</comment>
<feature type="chain" id="PRO_5047101640" description="Secreted protein" evidence="2">
    <location>
        <begin position="27"/>
        <end position="196"/>
    </location>
</feature>
<feature type="region of interest" description="Disordered" evidence="1">
    <location>
        <begin position="32"/>
        <end position="102"/>
    </location>
</feature>
<protein>
    <recommendedName>
        <fullName evidence="5">Secreted protein</fullName>
    </recommendedName>
</protein>
<proteinExistence type="predicted"/>
<evidence type="ECO:0000256" key="2">
    <source>
        <dbReference type="SAM" id="SignalP"/>
    </source>
</evidence>
<feature type="signal peptide" evidence="2">
    <location>
        <begin position="1"/>
        <end position="26"/>
    </location>
</feature>
<accession>A0ABU4NNM5</accession>
<reference evidence="3 4" key="1">
    <citation type="journal article" date="2023" name="Microb. Genom.">
        <title>Mesoterricola silvestris gen. nov., sp. nov., Mesoterricola sediminis sp. nov., Geothrix oryzae sp. nov., Geothrix edaphica sp. nov., Geothrix rubra sp. nov., and Geothrix limicola sp. nov., six novel members of Acidobacteriota isolated from soils.</title>
        <authorList>
            <person name="Weisberg A.J."/>
            <person name="Pearce E."/>
            <person name="Kramer C.G."/>
            <person name="Chang J.H."/>
            <person name="Clarke C.R."/>
        </authorList>
    </citation>
    <scope>NUCLEOTIDE SEQUENCE [LARGE SCALE GENOMIC DNA]</scope>
    <source>
        <strain evidence="3 4">ID09-01A</strain>
    </source>
</reference>
<dbReference type="EMBL" id="JARAYU010000011">
    <property type="protein sequence ID" value="MDX3703697.1"/>
    <property type="molecule type" value="Genomic_DNA"/>
</dbReference>
<sequence>MRTRKATVIAASVGVAVAAATGVTYASSALESAPQSASIVQDAAPVAPRGGNGTGTEAGSNAANAPADAGSKESWSGSKKSEGRGESRGEGRGEGRGGNWDEGRIYVNERSYSADPGSCIVVINVNSPLVPQVNTTSFNIRNESDRTVEFYSGLTCDNGAPVATVGPHSSSNSVAGQQQLEPLAVVGSFRVINGHH</sequence>
<dbReference type="Proteomes" id="UP001271274">
    <property type="component" value="Unassembled WGS sequence"/>
</dbReference>